<protein>
    <recommendedName>
        <fullName evidence="1">DNA (cytosine-5-)-methyltransferase</fullName>
        <ecNumber evidence="1">2.1.1.37</ecNumber>
    </recommendedName>
</protein>
<evidence type="ECO:0000256" key="8">
    <source>
        <dbReference type="RuleBase" id="RU000416"/>
    </source>
</evidence>
<dbReference type="EC" id="2.1.1.37" evidence="1"/>
<evidence type="ECO:0000256" key="4">
    <source>
        <dbReference type="ARBA" id="ARBA00022691"/>
    </source>
</evidence>
<evidence type="ECO:0000313" key="10">
    <source>
        <dbReference type="Proteomes" id="UP001217476"/>
    </source>
</evidence>
<keyword evidence="2 7" id="KW-0489">Methyltransferase</keyword>
<evidence type="ECO:0000256" key="6">
    <source>
        <dbReference type="ARBA" id="ARBA00047422"/>
    </source>
</evidence>
<evidence type="ECO:0000256" key="1">
    <source>
        <dbReference type="ARBA" id="ARBA00011975"/>
    </source>
</evidence>
<accession>A0AAJ5VUL1</accession>
<dbReference type="REBASE" id="966557">
    <property type="entry name" value="M.Dsp4196ORF17010P"/>
</dbReference>
<dbReference type="InterPro" id="IPR050390">
    <property type="entry name" value="C5-Methyltransferase"/>
</dbReference>
<dbReference type="GO" id="GO:0032259">
    <property type="term" value="P:methylation"/>
    <property type="evidence" value="ECO:0007669"/>
    <property type="project" value="UniProtKB-KW"/>
</dbReference>
<evidence type="ECO:0000256" key="2">
    <source>
        <dbReference type="ARBA" id="ARBA00022603"/>
    </source>
</evidence>
<feature type="active site" evidence="7">
    <location>
        <position position="93"/>
    </location>
</feature>
<dbReference type="NCBIfam" id="TIGR00675">
    <property type="entry name" value="dcm"/>
    <property type="match status" value="1"/>
</dbReference>
<dbReference type="Gene3D" id="3.40.50.150">
    <property type="entry name" value="Vaccinia Virus protein VP39"/>
    <property type="match status" value="1"/>
</dbReference>
<dbReference type="Pfam" id="PF00145">
    <property type="entry name" value="DNA_methylase"/>
    <property type="match status" value="1"/>
</dbReference>
<dbReference type="SUPFAM" id="SSF53335">
    <property type="entry name" value="S-adenosyl-L-methionine-dependent methyltransferases"/>
    <property type="match status" value="1"/>
</dbReference>
<dbReference type="GO" id="GO:0003886">
    <property type="term" value="F:DNA (cytosine-5-)-methyltransferase activity"/>
    <property type="evidence" value="ECO:0007669"/>
    <property type="project" value="UniProtKB-EC"/>
</dbReference>
<dbReference type="InterPro" id="IPR029063">
    <property type="entry name" value="SAM-dependent_MTases_sf"/>
</dbReference>
<evidence type="ECO:0000313" key="9">
    <source>
        <dbReference type="EMBL" id="WEK03872.1"/>
    </source>
</evidence>
<sequence>MSETKRVRDAASLKAVDFFCGAGGMSYGLSQAGIEVLAGIDNAADCQKTYEANVPDAKFIRRDITGLSAPELGRRLGLEIDDPDLVFCGCSPCQFWSKIRTDKTKSLKTAFLLKQFQKFIKHFRPGFVVVENVPGLFRRTDGTVLKDFQDFLRRLGYNFEDGIINAGHFGVPQNRMRYLLIASRVTKVSPLPTDAGAKPLNVADFIGVENGFAQIGPGHRDQTDFHHTTAALSERNVRRIEATPTGGNRSSWAGDPDLQIDAYRDKDHMFRDVYGRMSWDRPAPTITTRFVSLSNGRFGHPEENRAISIREGASLQTFPVQFQFHASSINAMARQIGNAVPPALAERIGMHLKSVRNG</sequence>
<dbReference type="Gene3D" id="3.90.120.10">
    <property type="entry name" value="DNA Methylase, subunit A, domain 2"/>
    <property type="match status" value="1"/>
</dbReference>
<dbReference type="PANTHER" id="PTHR10629:SF52">
    <property type="entry name" value="DNA (CYTOSINE-5)-METHYLTRANSFERASE 1"/>
    <property type="match status" value="1"/>
</dbReference>
<evidence type="ECO:0000256" key="3">
    <source>
        <dbReference type="ARBA" id="ARBA00022679"/>
    </source>
</evidence>
<keyword evidence="3 7" id="KW-0808">Transferase</keyword>
<dbReference type="PANTHER" id="PTHR10629">
    <property type="entry name" value="CYTOSINE-SPECIFIC METHYLTRANSFERASE"/>
    <property type="match status" value="1"/>
</dbReference>
<reference evidence="9" key="1">
    <citation type="submission" date="2023-03" db="EMBL/GenBank/DDBJ databases">
        <title>Andean soil-derived lignocellulolytic bacterial consortium as a source of novel taxa and putative plastic-active enzymes.</title>
        <authorList>
            <person name="Diaz-Garcia L."/>
            <person name="Chuvochina M."/>
            <person name="Feuerriegel G."/>
            <person name="Bunk B."/>
            <person name="Sproer C."/>
            <person name="Streit W.R."/>
            <person name="Rodriguez L.M."/>
            <person name="Overmann J."/>
            <person name="Jimenez D.J."/>
        </authorList>
    </citation>
    <scope>NUCLEOTIDE SEQUENCE</scope>
    <source>
        <strain evidence="9">MAG 4196</strain>
    </source>
</reference>
<dbReference type="InterPro" id="IPR001525">
    <property type="entry name" value="C5_MeTfrase"/>
</dbReference>
<dbReference type="PROSITE" id="PS00095">
    <property type="entry name" value="C5_MTASE_2"/>
    <property type="match status" value="1"/>
</dbReference>
<dbReference type="EMBL" id="CP119312">
    <property type="protein sequence ID" value="WEK03872.1"/>
    <property type="molecule type" value="Genomic_DNA"/>
</dbReference>
<evidence type="ECO:0000256" key="5">
    <source>
        <dbReference type="ARBA" id="ARBA00022747"/>
    </source>
</evidence>
<keyword evidence="4 7" id="KW-0949">S-adenosyl-L-methionine</keyword>
<proteinExistence type="inferred from homology"/>
<comment type="catalytic activity">
    <reaction evidence="6">
        <text>a 2'-deoxycytidine in DNA + S-adenosyl-L-methionine = a 5-methyl-2'-deoxycytidine in DNA + S-adenosyl-L-homocysteine + H(+)</text>
        <dbReference type="Rhea" id="RHEA:13681"/>
        <dbReference type="Rhea" id="RHEA-COMP:11369"/>
        <dbReference type="Rhea" id="RHEA-COMP:11370"/>
        <dbReference type="ChEBI" id="CHEBI:15378"/>
        <dbReference type="ChEBI" id="CHEBI:57856"/>
        <dbReference type="ChEBI" id="CHEBI:59789"/>
        <dbReference type="ChEBI" id="CHEBI:85452"/>
        <dbReference type="ChEBI" id="CHEBI:85454"/>
        <dbReference type="EC" id="2.1.1.37"/>
    </reaction>
</comment>
<dbReference type="GO" id="GO:0044027">
    <property type="term" value="P:negative regulation of gene expression via chromosomal CpG island methylation"/>
    <property type="evidence" value="ECO:0007669"/>
    <property type="project" value="TreeGrafter"/>
</dbReference>
<dbReference type="PROSITE" id="PS51679">
    <property type="entry name" value="SAM_MT_C5"/>
    <property type="match status" value="1"/>
</dbReference>
<name>A0AAJ5VUL1_9HYPH</name>
<dbReference type="Proteomes" id="UP001217476">
    <property type="component" value="Chromosome"/>
</dbReference>
<dbReference type="PRINTS" id="PR00105">
    <property type="entry name" value="C5METTRFRASE"/>
</dbReference>
<dbReference type="AlphaFoldDB" id="A0AAJ5VUL1"/>
<keyword evidence="5" id="KW-0680">Restriction system</keyword>
<gene>
    <name evidence="9" type="ORF">P0Y65_17010</name>
</gene>
<dbReference type="GO" id="GO:0009307">
    <property type="term" value="P:DNA restriction-modification system"/>
    <property type="evidence" value="ECO:0007669"/>
    <property type="project" value="UniProtKB-KW"/>
</dbReference>
<dbReference type="InterPro" id="IPR031303">
    <property type="entry name" value="C5_meth_CS"/>
</dbReference>
<organism evidence="9 10">
    <name type="scientific">Candidatus Devosia phytovorans</name>
    <dbReference type="NCBI Taxonomy" id="3121372"/>
    <lineage>
        <taxon>Bacteria</taxon>
        <taxon>Pseudomonadati</taxon>
        <taxon>Pseudomonadota</taxon>
        <taxon>Alphaproteobacteria</taxon>
        <taxon>Hyphomicrobiales</taxon>
        <taxon>Devosiaceae</taxon>
        <taxon>Devosia</taxon>
    </lineage>
</organism>
<evidence type="ECO:0000256" key="7">
    <source>
        <dbReference type="PROSITE-ProRule" id="PRU01016"/>
    </source>
</evidence>
<dbReference type="GO" id="GO:0003677">
    <property type="term" value="F:DNA binding"/>
    <property type="evidence" value="ECO:0007669"/>
    <property type="project" value="TreeGrafter"/>
</dbReference>
<comment type="similarity">
    <text evidence="7 8">Belongs to the class I-like SAM-binding methyltransferase superfamily. C5-methyltransferase family.</text>
</comment>